<dbReference type="Proteomes" id="UP000652761">
    <property type="component" value="Unassembled WGS sequence"/>
</dbReference>
<evidence type="ECO:0000313" key="2">
    <source>
        <dbReference type="EMBL" id="MQL71389.1"/>
    </source>
</evidence>
<gene>
    <name evidence="2" type="ORF">Taro_003715</name>
</gene>
<proteinExistence type="predicted"/>
<feature type="region of interest" description="Disordered" evidence="1">
    <location>
        <begin position="1"/>
        <end position="66"/>
    </location>
</feature>
<feature type="compositionally biased region" description="Basic residues" evidence="1">
    <location>
        <begin position="1"/>
        <end position="12"/>
    </location>
</feature>
<keyword evidence="3" id="KW-1185">Reference proteome</keyword>
<accession>A0A843TSN5</accession>
<evidence type="ECO:0000256" key="1">
    <source>
        <dbReference type="SAM" id="MobiDB-lite"/>
    </source>
</evidence>
<name>A0A843TSN5_COLES</name>
<dbReference type="EMBL" id="NMUH01000096">
    <property type="protein sequence ID" value="MQL71389.1"/>
    <property type="molecule type" value="Genomic_DNA"/>
</dbReference>
<sequence>MAPKQAPRRGAKSRATARPIPADNAPPFERRTKRRHDPAEQPGPSSASPSSAKRGTNIYCKGGVDTPHTGVDTMFQALRQKMKKWSTSVDTRPGQVDTRDRSQRNMLTGFYLRSTLNYIVSTLESLPRRPVFQMSKAGRHEMISGRH</sequence>
<comment type="caution">
    <text evidence="2">The sequence shown here is derived from an EMBL/GenBank/DDBJ whole genome shotgun (WGS) entry which is preliminary data.</text>
</comment>
<reference evidence="2" key="1">
    <citation type="submission" date="2017-07" db="EMBL/GenBank/DDBJ databases">
        <title>Taro Niue Genome Assembly and Annotation.</title>
        <authorList>
            <person name="Atibalentja N."/>
            <person name="Keating K."/>
            <person name="Fields C.J."/>
        </authorList>
    </citation>
    <scope>NUCLEOTIDE SEQUENCE</scope>
    <source>
        <strain evidence="2">Niue_2</strain>
        <tissue evidence="2">Leaf</tissue>
    </source>
</reference>
<organism evidence="2 3">
    <name type="scientific">Colocasia esculenta</name>
    <name type="common">Wild taro</name>
    <name type="synonym">Arum esculentum</name>
    <dbReference type="NCBI Taxonomy" id="4460"/>
    <lineage>
        <taxon>Eukaryota</taxon>
        <taxon>Viridiplantae</taxon>
        <taxon>Streptophyta</taxon>
        <taxon>Embryophyta</taxon>
        <taxon>Tracheophyta</taxon>
        <taxon>Spermatophyta</taxon>
        <taxon>Magnoliopsida</taxon>
        <taxon>Liliopsida</taxon>
        <taxon>Araceae</taxon>
        <taxon>Aroideae</taxon>
        <taxon>Colocasieae</taxon>
        <taxon>Colocasia</taxon>
    </lineage>
</organism>
<protein>
    <submittedName>
        <fullName evidence="2">Uncharacterized protein</fullName>
    </submittedName>
</protein>
<evidence type="ECO:0000313" key="3">
    <source>
        <dbReference type="Proteomes" id="UP000652761"/>
    </source>
</evidence>
<dbReference type="AlphaFoldDB" id="A0A843TSN5"/>